<organism evidence="3 4">
    <name type="scientific">Microbacterium radiodurans</name>
    <dbReference type="NCBI Taxonomy" id="661398"/>
    <lineage>
        <taxon>Bacteria</taxon>
        <taxon>Bacillati</taxon>
        <taxon>Actinomycetota</taxon>
        <taxon>Actinomycetes</taxon>
        <taxon>Micrococcales</taxon>
        <taxon>Microbacteriaceae</taxon>
        <taxon>Microbacterium</taxon>
    </lineage>
</organism>
<proteinExistence type="predicted"/>
<protein>
    <recommendedName>
        <fullName evidence="5">DUF3558 domain-containing protein</fullName>
    </recommendedName>
</protein>
<evidence type="ECO:0000256" key="2">
    <source>
        <dbReference type="SAM" id="SignalP"/>
    </source>
</evidence>
<sequence length="213" mass="21930">MSSRIFRVAVLSLLLVMVSGCTGQVDDMDTSPSPTGSRETPATDAVSPTAEPEVTPPPQRAALPDCANLMSIEQVRVSVNDDRVEGSDPLEVIAAPDVLGPAAQDTFDAATDVVGCTYGIPQTDGGFSVTVLVVDAEAASELVNALGESDQYERTTRGAIVMFSKDIPEGLGTYLGYAFADDVWAIVHGTMVGPTTSVNVAADAVAAVLAPAA</sequence>
<evidence type="ECO:0008006" key="5">
    <source>
        <dbReference type="Google" id="ProtNLM"/>
    </source>
</evidence>
<reference evidence="4" key="1">
    <citation type="submission" date="2019-09" db="EMBL/GenBank/DDBJ databases">
        <title>Mumia zhuanghuii sp. nov. isolated from the intestinal contents of plateau pika (Ochotona curzoniae) in the Qinghai-Tibet plateau of China.</title>
        <authorList>
            <person name="Tian Z."/>
        </authorList>
    </citation>
    <scope>NUCLEOTIDE SEQUENCE [LARGE SCALE GENOMIC DNA]</scope>
    <source>
        <strain evidence="4">DSM 25564</strain>
    </source>
</reference>
<evidence type="ECO:0000256" key="1">
    <source>
        <dbReference type="SAM" id="MobiDB-lite"/>
    </source>
</evidence>
<gene>
    <name evidence="3" type="ORF">F6B42_13310</name>
</gene>
<feature type="chain" id="PRO_5039391620" description="DUF3558 domain-containing protein" evidence="2">
    <location>
        <begin position="24"/>
        <end position="213"/>
    </location>
</feature>
<comment type="caution">
    <text evidence="3">The sequence shown here is derived from an EMBL/GenBank/DDBJ whole genome shotgun (WGS) entry which is preliminary data.</text>
</comment>
<dbReference type="Proteomes" id="UP000327039">
    <property type="component" value="Unassembled WGS sequence"/>
</dbReference>
<dbReference type="PROSITE" id="PS51257">
    <property type="entry name" value="PROKAR_LIPOPROTEIN"/>
    <property type="match status" value="1"/>
</dbReference>
<dbReference type="OrthoDB" id="5067436at2"/>
<accession>A0A5J5ISU6</accession>
<keyword evidence="4" id="KW-1185">Reference proteome</keyword>
<dbReference type="RefSeq" id="WP_150420156.1">
    <property type="nucleotide sequence ID" value="NZ_VYRZ01000003.1"/>
</dbReference>
<feature type="region of interest" description="Disordered" evidence="1">
    <location>
        <begin position="24"/>
        <end position="60"/>
    </location>
</feature>
<dbReference type="AlphaFoldDB" id="A0A5J5ISU6"/>
<keyword evidence="2" id="KW-0732">Signal</keyword>
<dbReference type="EMBL" id="VYRZ01000003">
    <property type="protein sequence ID" value="KAA9085434.1"/>
    <property type="molecule type" value="Genomic_DNA"/>
</dbReference>
<feature type="signal peptide" evidence="2">
    <location>
        <begin position="1"/>
        <end position="23"/>
    </location>
</feature>
<feature type="compositionally biased region" description="Polar residues" evidence="1">
    <location>
        <begin position="30"/>
        <end position="40"/>
    </location>
</feature>
<evidence type="ECO:0000313" key="4">
    <source>
        <dbReference type="Proteomes" id="UP000327039"/>
    </source>
</evidence>
<name>A0A5J5ISU6_9MICO</name>
<evidence type="ECO:0000313" key="3">
    <source>
        <dbReference type="EMBL" id="KAA9085434.1"/>
    </source>
</evidence>